<gene>
    <name evidence="2" type="ORF">PV06_11461</name>
</gene>
<dbReference type="RefSeq" id="XP_016256494.1">
    <property type="nucleotide sequence ID" value="XM_016413146.1"/>
</dbReference>
<evidence type="ECO:0008006" key="4">
    <source>
        <dbReference type="Google" id="ProtNLM"/>
    </source>
</evidence>
<proteinExistence type="predicted"/>
<evidence type="ECO:0000313" key="2">
    <source>
        <dbReference type="EMBL" id="KIW36278.1"/>
    </source>
</evidence>
<dbReference type="GeneID" id="27363535"/>
<evidence type="ECO:0000313" key="3">
    <source>
        <dbReference type="Proteomes" id="UP000053342"/>
    </source>
</evidence>
<feature type="compositionally biased region" description="Acidic residues" evidence="1">
    <location>
        <begin position="95"/>
        <end position="111"/>
    </location>
</feature>
<feature type="compositionally biased region" description="Basic and acidic residues" evidence="1">
    <location>
        <begin position="55"/>
        <end position="74"/>
    </location>
</feature>
<dbReference type="VEuPathDB" id="FungiDB:PV06_11461"/>
<evidence type="ECO:0000256" key="1">
    <source>
        <dbReference type="SAM" id="MobiDB-lite"/>
    </source>
</evidence>
<sequence>MATNANQEFSKQDTTTDDIPQGGDTVDNSYASRPGQISIPVLRDETPVEQPNDAHNPDSDQALRQDEAEAIDKHKILKGGRTRNATKPKGTYQDPEGEADLPENDETSAVR</sequence>
<reference evidence="2 3" key="1">
    <citation type="submission" date="2015-01" db="EMBL/GenBank/DDBJ databases">
        <title>The Genome Sequence of Exophiala oligosperma CBS72588.</title>
        <authorList>
            <consortium name="The Broad Institute Genomics Platform"/>
            <person name="Cuomo C."/>
            <person name="de Hoog S."/>
            <person name="Gorbushina A."/>
            <person name="Stielow B."/>
            <person name="Teixiera M."/>
            <person name="Abouelleil A."/>
            <person name="Chapman S.B."/>
            <person name="Priest M."/>
            <person name="Young S.K."/>
            <person name="Wortman J."/>
            <person name="Nusbaum C."/>
            <person name="Birren B."/>
        </authorList>
    </citation>
    <scope>NUCLEOTIDE SEQUENCE [LARGE SCALE GENOMIC DNA]</scope>
    <source>
        <strain evidence="2 3">CBS 72588</strain>
    </source>
</reference>
<keyword evidence="3" id="KW-1185">Reference proteome</keyword>
<accession>A0A0D2CZ10</accession>
<dbReference type="OrthoDB" id="4357148at2759"/>
<feature type="region of interest" description="Disordered" evidence="1">
    <location>
        <begin position="1"/>
        <end position="111"/>
    </location>
</feature>
<name>A0A0D2CZ10_9EURO</name>
<organism evidence="2 3">
    <name type="scientific">Exophiala oligosperma</name>
    <dbReference type="NCBI Taxonomy" id="215243"/>
    <lineage>
        <taxon>Eukaryota</taxon>
        <taxon>Fungi</taxon>
        <taxon>Dikarya</taxon>
        <taxon>Ascomycota</taxon>
        <taxon>Pezizomycotina</taxon>
        <taxon>Eurotiomycetes</taxon>
        <taxon>Chaetothyriomycetidae</taxon>
        <taxon>Chaetothyriales</taxon>
        <taxon>Herpotrichiellaceae</taxon>
        <taxon>Exophiala</taxon>
    </lineage>
</organism>
<dbReference type="HOGENOM" id="CLU_139257_2_0_1"/>
<feature type="compositionally biased region" description="Polar residues" evidence="1">
    <location>
        <begin position="1"/>
        <end position="13"/>
    </location>
</feature>
<feature type="compositionally biased region" description="Basic residues" evidence="1">
    <location>
        <begin position="75"/>
        <end position="86"/>
    </location>
</feature>
<protein>
    <recommendedName>
        <fullName evidence="4">Histone chaperone domain-containing protein</fullName>
    </recommendedName>
</protein>
<dbReference type="Proteomes" id="UP000053342">
    <property type="component" value="Unassembled WGS sequence"/>
</dbReference>
<dbReference type="AlphaFoldDB" id="A0A0D2CZ10"/>
<dbReference type="EMBL" id="KN847364">
    <property type="protein sequence ID" value="KIW36278.1"/>
    <property type="molecule type" value="Genomic_DNA"/>
</dbReference>